<keyword evidence="2" id="KW-1185">Reference proteome</keyword>
<protein>
    <submittedName>
        <fullName evidence="1">Helix-turn-helix domain-containing protein</fullName>
    </submittedName>
</protein>
<gene>
    <name evidence="1" type="ORF">JS533_001540</name>
</gene>
<proteinExistence type="predicted"/>
<comment type="caution">
    <text evidence="1">The sequence shown here is derived from an EMBL/GenBank/DDBJ whole genome shotgun (WGS) entry which is preliminary data.</text>
</comment>
<reference evidence="1 2" key="2">
    <citation type="journal article" date="2021" name="Syst. Appl. Microbiol.">
        <title>Phylogenetic classification of ten novel species belonging to the genus Bifidobacterium comprising B. phasiani sp. nov., B. pongonis sp. nov., B. saguinibicoloris sp. nov., B. colobi sp. nov., B. simiiventris sp. nov., B. santillanense sp. nov., B. miconis sp. nov., B. amazonense sp. nov., B. pluvialisilvae sp. nov., and B. miconisargentati sp. nov.</title>
        <authorList>
            <person name="Lugli G.A."/>
            <person name="Calvete-Torre I."/>
            <person name="Alessandri G."/>
            <person name="Milani C."/>
            <person name="Turroni F."/>
            <person name="Laiolo P."/>
            <person name="Ossiprandi M.C."/>
            <person name="Margolles A."/>
            <person name="Ruiz L."/>
            <person name="Ventura M."/>
        </authorList>
    </citation>
    <scope>NUCLEOTIDE SEQUENCE [LARGE SCALE GENOMIC DNA]</scope>
    <source>
        <strain evidence="1 2">MA1</strain>
    </source>
</reference>
<dbReference type="EMBL" id="JAFEJT020000004">
    <property type="protein sequence ID" value="MCH9274972.1"/>
    <property type="molecule type" value="Genomic_DNA"/>
</dbReference>
<sequence>MAARTPLEPLMSVAEMAEHLGRSKSTVYKMSCGAIPSIYPEPVRVNGRVRGWRREDVRRAEETHRYSRADYLYEKA</sequence>
<name>A0ABS9VSC3_9BIFI</name>
<evidence type="ECO:0000313" key="1">
    <source>
        <dbReference type="EMBL" id="MCH9274972.1"/>
    </source>
</evidence>
<evidence type="ECO:0000313" key="2">
    <source>
        <dbReference type="Proteomes" id="UP000710815"/>
    </source>
</evidence>
<dbReference type="RefSeq" id="WP_241512805.1">
    <property type="nucleotide sequence ID" value="NZ_JAFEJT020000004.1"/>
</dbReference>
<accession>A0ABS9VSC3</accession>
<organism evidence="1 2">
    <name type="scientific">Bifidobacterium amazonense</name>
    <dbReference type="NCBI Taxonomy" id="2809027"/>
    <lineage>
        <taxon>Bacteria</taxon>
        <taxon>Bacillati</taxon>
        <taxon>Actinomycetota</taxon>
        <taxon>Actinomycetes</taxon>
        <taxon>Bifidobacteriales</taxon>
        <taxon>Bifidobacteriaceae</taxon>
        <taxon>Bifidobacterium</taxon>
    </lineage>
</organism>
<reference evidence="1 2" key="1">
    <citation type="journal article" date="2021" name="Environ. Microbiol.">
        <title>Genetic insights into the dark matter of the mammalian gut microbiota through targeted genome reconstruction.</title>
        <authorList>
            <person name="Lugli G.A."/>
            <person name="Alessandri G."/>
            <person name="Milani C."/>
            <person name="Viappiani A."/>
            <person name="Fontana F."/>
            <person name="Tarracchini C."/>
            <person name="Mancabelli L."/>
            <person name="Argentini C."/>
            <person name="Ruiz L."/>
            <person name="Margolles A."/>
            <person name="van Sinderen D."/>
            <person name="Turroni F."/>
            <person name="Ventura M."/>
        </authorList>
    </citation>
    <scope>NUCLEOTIDE SEQUENCE [LARGE SCALE GENOMIC DNA]</scope>
    <source>
        <strain evidence="1 2">MA1</strain>
    </source>
</reference>
<dbReference type="Proteomes" id="UP000710815">
    <property type="component" value="Unassembled WGS sequence"/>
</dbReference>